<feature type="compositionally biased region" description="Gly residues" evidence="1">
    <location>
        <begin position="1430"/>
        <end position="1452"/>
    </location>
</feature>
<feature type="transmembrane region" description="Helical" evidence="2">
    <location>
        <begin position="248"/>
        <end position="269"/>
    </location>
</feature>
<feature type="region of interest" description="Disordered" evidence="1">
    <location>
        <begin position="1"/>
        <end position="47"/>
    </location>
</feature>
<keyword evidence="2" id="KW-1133">Transmembrane helix</keyword>
<evidence type="ECO:0000256" key="1">
    <source>
        <dbReference type="SAM" id="MobiDB-lite"/>
    </source>
</evidence>
<evidence type="ECO:0000313" key="4">
    <source>
        <dbReference type="Proteomes" id="UP000075714"/>
    </source>
</evidence>
<dbReference type="Proteomes" id="UP000075714">
    <property type="component" value="Unassembled WGS sequence"/>
</dbReference>
<feature type="region of interest" description="Disordered" evidence="1">
    <location>
        <begin position="1430"/>
        <end position="1459"/>
    </location>
</feature>
<gene>
    <name evidence="3" type="ORF">GPECTOR_121g433</name>
</gene>
<evidence type="ECO:0000313" key="3">
    <source>
        <dbReference type="EMBL" id="KXZ42733.1"/>
    </source>
</evidence>
<accession>A0A150FYP2</accession>
<dbReference type="Gene3D" id="1.25.40.20">
    <property type="entry name" value="Ankyrin repeat-containing domain"/>
    <property type="match status" value="1"/>
</dbReference>
<dbReference type="OrthoDB" id="543645at2759"/>
<feature type="compositionally biased region" description="Low complexity" evidence="1">
    <location>
        <begin position="375"/>
        <end position="387"/>
    </location>
</feature>
<keyword evidence="2" id="KW-0472">Membrane</keyword>
<keyword evidence="2" id="KW-0812">Transmembrane</keyword>
<organism evidence="3 4">
    <name type="scientific">Gonium pectorale</name>
    <name type="common">Green alga</name>
    <dbReference type="NCBI Taxonomy" id="33097"/>
    <lineage>
        <taxon>Eukaryota</taxon>
        <taxon>Viridiplantae</taxon>
        <taxon>Chlorophyta</taxon>
        <taxon>core chlorophytes</taxon>
        <taxon>Chlorophyceae</taxon>
        <taxon>CS clade</taxon>
        <taxon>Chlamydomonadales</taxon>
        <taxon>Volvocaceae</taxon>
        <taxon>Gonium</taxon>
    </lineage>
</organism>
<keyword evidence="4" id="KW-1185">Reference proteome</keyword>
<name>A0A150FYP2_GONPE</name>
<evidence type="ECO:0000256" key="2">
    <source>
        <dbReference type="SAM" id="Phobius"/>
    </source>
</evidence>
<dbReference type="EMBL" id="LSYV01000121">
    <property type="protein sequence ID" value="KXZ42733.1"/>
    <property type="molecule type" value="Genomic_DNA"/>
</dbReference>
<comment type="caution">
    <text evidence="3">The sequence shown here is derived from an EMBL/GenBank/DDBJ whole genome shotgun (WGS) entry which is preliminary data.</text>
</comment>
<feature type="transmembrane region" description="Helical" evidence="2">
    <location>
        <begin position="209"/>
        <end position="228"/>
    </location>
</feature>
<proteinExistence type="predicted"/>
<feature type="region of interest" description="Disordered" evidence="1">
    <location>
        <begin position="328"/>
        <end position="426"/>
    </location>
</feature>
<feature type="compositionally biased region" description="Low complexity" evidence="1">
    <location>
        <begin position="403"/>
        <end position="415"/>
    </location>
</feature>
<protein>
    <submittedName>
        <fullName evidence="3">Uncharacterized protein</fullName>
    </submittedName>
</protein>
<feature type="compositionally biased region" description="Low complexity" evidence="1">
    <location>
        <begin position="328"/>
        <end position="367"/>
    </location>
</feature>
<feature type="transmembrane region" description="Helical" evidence="2">
    <location>
        <begin position="136"/>
        <end position="156"/>
    </location>
</feature>
<reference evidence="4" key="1">
    <citation type="journal article" date="2016" name="Nat. Commun.">
        <title>The Gonium pectorale genome demonstrates co-option of cell cycle regulation during the evolution of multicellularity.</title>
        <authorList>
            <person name="Hanschen E.R."/>
            <person name="Marriage T.N."/>
            <person name="Ferris P.J."/>
            <person name="Hamaji T."/>
            <person name="Toyoda A."/>
            <person name="Fujiyama A."/>
            <person name="Neme R."/>
            <person name="Noguchi H."/>
            <person name="Minakuchi Y."/>
            <person name="Suzuki M."/>
            <person name="Kawai-Toyooka H."/>
            <person name="Smith D.R."/>
            <person name="Sparks H."/>
            <person name="Anderson J."/>
            <person name="Bakaric R."/>
            <person name="Luria V."/>
            <person name="Karger A."/>
            <person name="Kirschner M.W."/>
            <person name="Durand P.M."/>
            <person name="Michod R.E."/>
            <person name="Nozaki H."/>
            <person name="Olson B.J."/>
        </authorList>
    </citation>
    <scope>NUCLEOTIDE SEQUENCE [LARGE SCALE GENOMIC DNA]</scope>
    <source>
        <strain evidence="4">NIES-2863</strain>
    </source>
</reference>
<dbReference type="InterPro" id="IPR036770">
    <property type="entry name" value="Ankyrin_rpt-contain_sf"/>
</dbReference>
<feature type="transmembrane region" description="Helical" evidence="2">
    <location>
        <begin position="177"/>
        <end position="197"/>
    </location>
</feature>
<sequence length="1459" mass="146876">MVADTAPGAKDQGSTTAEGSLDATALPSSKLGSTAHPARTPHRRPRGFPPELRILLADAAMVLCQLLLFLNHYRRLLDASHCAAPHAPTPGAVPAPAPGPLAAYPCAAPTAARLGFLAARAGATFRAALLLPRGELWVPLVSSAILAQLLAILLLPRRAYLAYCRRPLMVAYPFGPGMLVLLAHCALSTAICAVVTGGPAPESAPLFNVAWVLAHTYVCAALATAVSLQQNPLAAQALRAALARPARAARAAATGIIASIAAAAAAAAAGARLLLGPAGAGVAGDAGPAGRADGACGSSRQGIEAQLQQALRRLLQAGRFEKELCWSPSGGSASGVSGFPSSVASSEPASQAPSAPGSGSHTAARAAGMGGAAGTGVEEQAAAAAPAWPHEQPLPPVQPAELATGPTPAPGAGRAPAPPRHYAVAPQPPPRAVPAIPPAGNFSLKQPTGLSKLTIVEDQEFSAPAAQALSTSLQAIHALSTRSGRFRRYRSRAPPQRVYMKIPWAEPEQLPANFLERLNLALSGGADCMATGMSARAGCIELVFDVVPHGAYDSGRSFLMDRKHRAPRTNELAAALAGGGGGSGAPGGPDECQDGLEEAVLSGLLADSDPASWIDALHLQPPPGAEVLTQACGRVWISRWDPALRQWVPEKAGGIRPSELPRISHVEPPCIVVQRAGGGGAEGGAQLLLSVRNADKLPAFRARCRGRYLTVNTYPVRLAGGAASFGGGASRDDSAFELEGCRPAGAGGGGGGGAGSAAAVRLELCGGLPANGLLVIECKVGKLLSNWRPVLVTDDPLLAAEVSSALGRCSPATSSSGATATGGAGGADVDCEAPNGDDLLSDLGLWLDFVEVLGLGGGAASAAEPAGAVVAAAVAEAVVVEPEGGAGEGAGGEAQAGGVVRDEPRFLDLGRGLAALYATEHYRSHMAGLAVSLLEYAVDRGWTHTAGTLVRQLLAAGVPWPELLGRCSGGLTLLHRAVRSGAGEMVRLVVALGEQHGTPFDWQAVSSAIHDTGGGEEGGEGGDADADAGVTPLHLAAALPDGGRLAERILSEYEAACRLWGTARDAHGQRPVDCARASGHLHLADGAWLTGGATGRRAATSAAAAAALAAAATGHVSAVRGPADSGVSDAATSSLGRNLGFGCAGNSTSGGSCSSLGACSAAVLATAGSAQPATPAAAAAAAALSLSAACRVRPAALRAAAAAVAACAARLWCGWLRPLLSALVAPLVNDRTSEAAYVRAVGSRHLLWMCGYSLYQVSLVVAVAGRMIKEGRPHEMLGMLMFVAPHALSAGLLCANCRAWLAGREALAAAVTVTRTLAKLWPVLGLLPYPHSSRIYMACGLDVLLEGLVPAFFEQTRAPLALALRSLEGFVTGLLYHRLGVVPDPAVAVLYALSWALAAGLLTATLDVHHRRLLGVAQPVAAGAGGVAGRGGGGGTGAGTGARGGEEAGGPTGSWKKVD</sequence>